<reference evidence="1" key="2">
    <citation type="submission" date="2020-11" db="EMBL/GenBank/DDBJ databases">
        <authorList>
            <person name="McCartney M.A."/>
            <person name="Auch B."/>
            <person name="Kono T."/>
            <person name="Mallez S."/>
            <person name="Becker A."/>
            <person name="Gohl D.M."/>
            <person name="Silverstein K.A.T."/>
            <person name="Koren S."/>
            <person name="Bechman K.B."/>
            <person name="Herman A."/>
            <person name="Abrahante J.E."/>
            <person name="Garbe J."/>
        </authorList>
    </citation>
    <scope>NUCLEOTIDE SEQUENCE</scope>
    <source>
        <strain evidence="1">Duluth1</strain>
        <tissue evidence="1">Whole animal</tissue>
    </source>
</reference>
<evidence type="ECO:0000313" key="2">
    <source>
        <dbReference type="Proteomes" id="UP000828390"/>
    </source>
</evidence>
<dbReference type="Proteomes" id="UP000828390">
    <property type="component" value="Unassembled WGS sequence"/>
</dbReference>
<gene>
    <name evidence="1" type="ORF">DPMN_148403</name>
</gene>
<sequence>MASVGVQCQTTNLCMSVGVQCQLLFLEQVIIRTSTPRKATPTTYINPMDTSFQSVFSAGYEDNVTADPDIHLNQTCSTEADHGEVSK</sequence>
<protein>
    <submittedName>
        <fullName evidence="1">Uncharacterized protein</fullName>
    </submittedName>
</protein>
<reference evidence="1" key="1">
    <citation type="journal article" date="2019" name="bioRxiv">
        <title>The Genome of the Zebra Mussel, Dreissena polymorpha: A Resource for Invasive Species Research.</title>
        <authorList>
            <person name="McCartney M.A."/>
            <person name="Auch B."/>
            <person name="Kono T."/>
            <person name="Mallez S."/>
            <person name="Zhang Y."/>
            <person name="Obille A."/>
            <person name="Becker A."/>
            <person name="Abrahante J.E."/>
            <person name="Garbe J."/>
            <person name="Badalamenti J.P."/>
            <person name="Herman A."/>
            <person name="Mangelson H."/>
            <person name="Liachko I."/>
            <person name="Sullivan S."/>
            <person name="Sone E.D."/>
            <person name="Koren S."/>
            <person name="Silverstein K.A.T."/>
            <person name="Beckman K.B."/>
            <person name="Gohl D.M."/>
        </authorList>
    </citation>
    <scope>NUCLEOTIDE SEQUENCE</scope>
    <source>
        <strain evidence="1">Duluth1</strain>
        <tissue evidence="1">Whole animal</tissue>
    </source>
</reference>
<dbReference type="EMBL" id="JAIWYP010000007">
    <property type="protein sequence ID" value="KAH3794865.1"/>
    <property type="molecule type" value="Genomic_DNA"/>
</dbReference>
<organism evidence="1 2">
    <name type="scientific">Dreissena polymorpha</name>
    <name type="common">Zebra mussel</name>
    <name type="synonym">Mytilus polymorpha</name>
    <dbReference type="NCBI Taxonomy" id="45954"/>
    <lineage>
        <taxon>Eukaryota</taxon>
        <taxon>Metazoa</taxon>
        <taxon>Spiralia</taxon>
        <taxon>Lophotrochozoa</taxon>
        <taxon>Mollusca</taxon>
        <taxon>Bivalvia</taxon>
        <taxon>Autobranchia</taxon>
        <taxon>Heteroconchia</taxon>
        <taxon>Euheterodonta</taxon>
        <taxon>Imparidentia</taxon>
        <taxon>Neoheterodontei</taxon>
        <taxon>Myida</taxon>
        <taxon>Dreissenoidea</taxon>
        <taxon>Dreissenidae</taxon>
        <taxon>Dreissena</taxon>
    </lineage>
</organism>
<comment type="caution">
    <text evidence="1">The sequence shown here is derived from an EMBL/GenBank/DDBJ whole genome shotgun (WGS) entry which is preliminary data.</text>
</comment>
<keyword evidence="2" id="KW-1185">Reference proteome</keyword>
<dbReference type="AlphaFoldDB" id="A0A9D4FDY4"/>
<accession>A0A9D4FDY4</accession>
<evidence type="ECO:0000313" key="1">
    <source>
        <dbReference type="EMBL" id="KAH3794865.1"/>
    </source>
</evidence>
<name>A0A9D4FDY4_DREPO</name>
<proteinExistence type="predicted"/>